<accession>X0TFP2</accession>
<reference evidence="2" key="1">
    <citation type="journal article" date="2014" name="Front. Microbiol.">
        <title>High frequency of phylogenetically diverse reductive dehalogenase-homologous genes in deep subseafloor sedimentary metagenomes.</title>
        <authorList>
            <person name="Kawai M."/>
            <person name="Futagami T."/>
            <person name="Toyoda A."/>
            <person name="Takaki Y."/>
            <person name="Nishi S."/>
            <person name="Hori S."/>
            <person name="Arai W."/>
            <person name="Tsubouchi T."/>
            <person name="Morono Y."/>
            <person name="Uchiyama I."/>
            <person name="Ito T."/>
            <person name="Fujiyama A."/>
            <person name="Inagaki F."/>
            <person name="Takami H."/>
        </authorList>
    </citation>
    <scope>NUCLEOTIDE SEQUENCE</scope>
    <source>
        <strain evidence="2">Expedition CK06-06</strain>
    </source>
</reference>
<feature type="region of interest" description="Disordered" evidence="1">
    <location>
        <begin position="26"/>
        <end position="79"/>
    </location>
</feature>
<sequence length="141" mass="15135">MTKRTWLLLLLAAVLTLCLAACSSSEETTTDTATQEADETPAAVETVDEATEPVVEPESVEPAPPAGTDEEAVLPPEGAFSDATTALAELNSYRYSTLFTFVGEEDGELEAGSIELTGIVAGPNRKHLIWMDLEEETRFEV</sequence>
<feature type="compositionally biased region" description="Low complexity" evidence="1">
    <location>
        <begin position="26"/>
        <end position="43"/>
    </location>
</feature>
<proteinExistence type="predicted"/>
<name>X0TFP2_9ZZZZ</name>
<dbReference type="AlphaFoldDB" id="X0TFP2"/>
<evidence type="ECO:0000313" key="2">
    <source>
        <dbReference type="EMBL" id="GAF86136.1"/>
    </source>
</evidence>
<gene>
    <name evidence="2" type="ORF">S01H1_28701</name>
</gene>
<protein>
    <submittedName>
        <fullName evidence="2">Uncharacterized protein</fullName>
    </submittedName>
</protein>
<dbReference type="EMBL" id="BARS01017555">
    <property type="protein sequence ID" value="GAF86136.1"/>
    <property type="molecule type" value="Genomic_DNA"/>
</dbReference>
<comment type="caution">
    <text evidence="2">The sequence shown here is derived from an EMBL/GenBank/DDBJ whole genome shotgun (WGS) entry which is preliminary data.</text>
</comment>
<evidence type="ECO:0000256" key="1">
    <source>
        <dbReference type="SAM" id="MobiDB-lite"/>
    </source>
</evidence>
<feature type="non-terminal residue" evidence="2">
    <location>
        <position position="141"/>
    </location>
</feature>
<feature type="compositionally biased region" description="Low complexity" evidence="1">
    <location>
        <begin position="52"/>
        <end position="61"/>
    </location>
</feature>
<organism evidence="2">
    <name type="scientific">marine sediment metagenome</name>
    <dbReference type="NCBI Taxonomy" id="412755"/>
    <lineage>
        <taxon>unclassified sequences</taxon>
        <taxon>metagenomes</taxon>
        <taxon>ecological metagenomes</taxon>
    </lineage>
</organism>